<dbReference type="PANTHER" id="PTHR46328:SF38">
    <property type="entry name" value="FAR1 DNA-BINDING DOMAIN PROTEIN"/>
    <property type="match status" value="1"/>
</dbReference>
<dbReference type="EMBL" id="JAAGAX010000011">
    <property type="protein sequence ID" value="KAF2299348.1"/>
    <property type="molecule type" value="Genomic_DNA"/>
</dbReference>
<comment type="caution">
    <text evidence="2">The sequence shown here is derived from an EMBL/GenBank/DDBJ whole genome shotgun (WGS) entry which is preliminary data.</text>
</comment>
<evidence type="ECO:0000313" key="3">
    <source>
        <dbReference type="Proteomes" id="UP000467840"/>
    </source>
</evidence>
<dbReference type="AlphaFoldDB" id="A0A6A6LGC8"/>
<reference evidence="2 3" key="1">
    <citation type="journal article" date="2020" name="Mol. Plant">
        <title>The Chromosome-Based Rubber Tree Genome Provides New Insights into Spurge Genome Evolution and Rubber Biosynthesis.</title>
        <authorList>
            <person name="Liu J."/>
            <person name="Shi C."/>
            <person name="Shi C.C."/>
            <person name="Li W."/>
            <person name="Zhang Q.J."/>
            <person name="Zhang Y."/>
            <person name="Li K."/>
            <person name="Lu H.F."/>
            <person name="Shi C."/>
            <person name="Zhu S.T."/>
            <person name="Xiao Z.Y."/>
            <person name="Nan H."/>
            <person name="Yue Y."/>
            <person name="Zhu X.G."/>
            <person name="Wu Y."/>
            <person name="Hong X.N."/>
            <person name="Fan G.Y."/>
            <person name="Tong Y."/>
            <person name="Zhang D."/>
            <person name="Mao C.L."/>
            <person name="Liu Y.L."/>
            <person name="Hao S.J."/>
            <person name="Liu W.Q."/>
            <person name="Lv M.Q."/>
            <person name="Zhang H.B."/>
            <person name="Liu Y."/>
            <person name="Hu-Tang G.R."/>
            <person name="Wang J.P."/>
            <person name="Wang J.H."/>
            <person name="Sun Y.H."/>
            <person name="Ni S.B."/>
            <person name="Chen W.B."/>
            <person name="Zhang X.C."/>
            <person name="Jiao Y.N."/>
            <person name="Eichler E.E."/>
            <person name="Li G.H."/>
            <person name="Liu X."/>
            <person name="Gao L.Z."/>
        </authorList>
    </citation>
    <scope>NUCLEOTIDE SEQUENCE [LARGE SCALE GENOMIC DNA]</scope>
    <source>
        <strain evidence="3">cv. GT1</strain>
        <tissue evidence="2">Leaf</tissue>
    </source>
</reference>
<protein>
    <recommendedName>
        <fullName evidence="1">FAR1 domain-containing protein</fullName>
    </recommendedName>
</protein>
<accession>A0A6A6LGC8</accession>
<gene>
    <name evidence="2" type="ORF">GH714_031653</name>
</gene>
<dbReference type="PANTHER" id="PTHR46328">
    <property type="entry name" value="FAR-RED IMPAIRED RESPONSIVE (FAR1) FAMILY PROTEIN-RELATED"/>
    <property type="match status" value="1"/>
</dbReference>
<organism evidence="2 3">
    <name type="scientific">Hevea brasiliensis</name>
    <name type="common">Para rubber tree</name>
    <name type="synonym">Siphonia brasiliensis</name>
    <dbReference type="NCBI Taxonomy" id="3981"/>
    <lineage>
        <taxon>Eukaryota</taxon>
        <taxon>Viridiplantae</taxon>
        <taxon>Streptophyta</taxon>
        <taxon>Embryophyta</taxon>
        <taxon>Tracheophyta</taxon>
        <taxon>Spermatophyta</taxon>
        <taxon>Magnoliopsida</taxon>
        <taxon>eudicotyledons</taxon>
        <taxon>Gunneridae</taxon>
        <taxon>Pentapetalae</taxon>
        <taxon>rosids</taxon>
        <taxon>fabids</taxon>
        <taxon>Malpighiales</taxon>
        <taxon>Euphorbiaceae</taxon>
        <taxon>Crotonoideae</taxon>
        <taxon>Micrandreae</taxon>
        <taxon>Hevea</taxon>
    </lineage>
</organism>
<dbReference type="Proteomes" id="UP000467840">
    <property type="component" value="Chromosome 1"/>
</dbReference>
<keyword evidence="3" id="KW-1185">Reference proteome</keyword>
<evidence type="ECO:0000259" key="1">
    <source>
        <dbReference type="Pfam" id="PF03101"/>
    </source>
</evidence>
<dbReference type="Pfam" id="PF03101">
    <property type="entry name" value="FAR1"/>
    <property type="match status" value="1"/>
</dbReference>
<evidence type="ECO:0000313" key="2">
    <source>
        <dbReference type="EMBL" id="KAF2299348.1"/>
    </source>
</evidence>
<proteinExistence type="predicted"/>
<feature type="domain" description="FAR1" evidence="1">
    <location>
        <begin position="31"/>
        <end position="110"/>
    </location>
</feature>
<sequence>MLPCKRKVVTVVEWWRAHIRNGVPSEDDARNFYNAYAKQSGFSIRVNSYYWSKKDNSIIYREFCCGDETRRLRSRPIPGEGCKAMMTVRRRDNGKWYVAKSEKNHNHEMVTPTMRHVLRSTGRNLIQRIT</sequence>
<dbReference type="InterPro" id="IPR004330">
    <property type="entry name" value="FAR1_DNA_bnd_dom"/>
</dbReference>
<name>A0A6A6LGC8_HEVBR</name>